<comment type="caution">
    <text evidence="24">The sequence shown here is derived from an EMBL/GenBank/DDBJ whole genome shotgun (WGS) entry which is preliminary data.</text>
</comment>
<dbReference type="PANTHER" id="PTHR10169">
    <property type="entry name" value="DNA TOPOISOMERASE/GYRASE"/>
    <property type="match status" value="1"/>
</dbReference>
<feature type="compositionally biased region" description="Acidic residues" evidence="21">
    <location>
        <begin position="1389"/>
        <end position="1429"/>
    </location>
</feature>
<sequence>MTVDNKSASERYQKISQLEHILKRPDTYIGSVEVQESHQWIYDEESDSMVEKEVSIVPGLFKIFDEILVNAADNKVRDASMKKIEVNINADANSIDVKNDGKGIPIEIHNKENIYIPELIFGHLLTSSNYDDDEKKVTGGRNGFGAKLCNIFSVEFIVETADPEVGSKYVQRWENNMGVCHPPKITSYKKGPSYTKIIFKPDLKRFNMETLDNDTLGVMRRRVYDVNGSVRDINVYLNGKSLKIRNFKNYVELYTKSLEKKRISEGLAPEGSEGKSPPILYERVNDCWEIALATSDMSFQQISFVNSIATTTGGTHVNYISDQIVRKIAEMLRKQKKTVKAHQVKNLMFVFINCLIENPSFSSQTKEQLTTRVKDFGSTCEISPEFIKKIMKTGLEAKILDLATENAHATLKKSDGTRKNRITDYPKLEDANRAGTKEGHKCTLVLTEGDSALSLAVAGLAVVGRDYYGCYPLRGKMLNVREATVDQIQKNAEIQAIKKIMGLQHRKRYEDTKTLRYGHLMIMTDQDHDGSHIKGLIINFLDSSFPGLLNIPGFLVEFITPIVKVTITKPRREVISFYNMPDYEKWRDEESHKYKWKQKYYKGLGTSSGQEARQYFSDLDRHLKRFHALQEGEQDLIDLAFSKKKADDRKEWLRQYEPGTVLDPRLTEIPISDFINKELILFSLADNIRSIPNVLDGFKPGQRKVIYGSFKRNITSEIKISTLANYVAEQTDYHHGPESLAQTIIGLAQSFVGSNNIYVLNPIGSFGTRATGGKDAAAPRYISTELTKITRKIFHPFDDPLYNYLQEDENTVEPEWYLPILPMLLVNGGEGIGTGWSTNIPPFNPLDIVRNLRHLMNDEELEEMHPWFRGWTGTLEKIGPQRYRVYGRIEQTGSCSLEITELPARMWTSSLKEHLLLGLGGNDKTKPWIKDLEEQHGNSIRFVIRLTQEEMDKTRVMGFYERFKLISTISLNNMVAFDPHGKIKKYENVSEILTEFYYVRLEYYQKRKDYMSERLQWEVEKLSFQIKFIKLIIDGEMTVTNKPRKQIVADLEERGFPKFNKEGKPSYTKTDEKDIEEEEKEQEKDGDEEDVEDVINGPEEVYGSFEYLLGMKIWALTRERYEKLLKQKQDRQAELETLLQYSAKDLWSMDLDEFVTAYDKFMADDEEARNGEIPGAATKGKGKKKRKADQDDSDYNPNSKKAKTSKKTPKKVKDEEPENFQRFLLEPKAVTAPKTKRSTKVKTESETPLPPSSEESDSKKSNSPPAPVKTEPKEEEPEGISVFSSKFKKLSEAFDSPTDSKTNNEAESPMRVIKTEDTDDKKLEPKSTAKSTTARGKRKSPPMKQESESSASELGDDDDEPVAVPERSMRKRPSRAAAASKKSYQEVIDLSDDSFNDDGEQAPDEDDDGDDDDDAASEEDQSYNEDDDD</sequence>
<dbReference type="CDD" id="cd16930">
    <property type="entry name" value="HATPase_TopII-like"/>
    <property type="match status" value="1"/>
</dbReference>
<evidence type="ECO:0000256" key="9">
    <source>
        <dbReference type="ARBA" id="ARBA00022553"/>
    </source>
</evidence>
<evidence type="ECO:0000313" key="25">
    <source>
        <dbReference type="Proteomes" id="UP000187013"/>
    </source>
</evidence>
<dbReference type="GO" id="GO:0000712">
    <property type="term" value="P:resolution of meiotic recombination intermediates"/>
    <property type="evidence" value="ECO:0007669"/>
    <property type="project" value="TreeGrafter"/>
</dbReference>
<evidence type="ECO:0000256" key="21">
    <source>
        <dbReference type="SAM" id="MobiDB-lite"/>
    </source>
</evidence>
<dbReference type="InterPro" id="IPR013758">
    <property type="entry name" value="Topo_IIA_A/C_ab"/>
</dbReference>
<evidence type="ECO:0000256" key="2">
    <source>
        <dbReference type="ARBA" id="ARBA00001913"/>
    </source>
</evidence>
<dbReference type="Pfam" id="PF02518">
    <property type="entry name" value="HATPase_c"/>
    <property type="match status" value="1"/>
</dbReference>
<evidence type="ECO:0000256" key="7">
    <source>
        <dbReference type="ARBA" id="ARBA00012895"/>
    </source>
</evidence>
<dbReference type="SUPFAM" id="SSF55874">
    <property type="entry name" value="ATPase domain of HSP90 chaperone/DNA topoisomerase II/histidine kinase"/>
    <property type="match status" value="1"/>
</dbReference>
<organism evidence="24 25">
    <name type="scientific">Zygosaccharomyces rouxii</name>
    <dbReference type="NCBI Taxonomy" id="4956"/>
    <lineage>
        <taxon>Eukaryota</taxon>
        <taxon>Fungi</taxon>
        <taxon>Dikarya</taxon>
        <taxon>Ascomycota</taxon>
        <taxon>Saccharomycotina</taxon>
        <taxon>Saccharomycetes</taxon>
        <taxon>Saccharomycetales</taxon>
        <taxon>Saccharomycetaceae</taxon>
        <taxon>Zygosaccharomyces</taxon>
    </lineage>
</organism>
<dbReference type="Gene3D" id="3.30.565.10">
    <property type="entry name" value="Histidine kinase-like ATPase, C-terminal domain"/>
    <property type="match status" value="1"/>
</dbReference>
<protein>
    <recommendedName>
        <fullName evidence="8 20">DNA topoisomerase 2</fullName>
        <ecNumber evidence="7 20">5.6.2.2</ecNumber>
    </recommendedName>
</protein>
<dbReference type="GO" id="GO:0046872">
    <property type="term" value="F:metal ion binding"/>
    <property type="evidence" value="ECO:0007669"/>
    <property type="project" value="UniProtKB-KW"/>
</dbReference>
<dbReference type="SMART" id="SM00434">
    <property type="entry name" value="TOP4c"/>
    <property type="match status" value="1"/>
</dbReference>
<dbReference type="PANTHER" id="PTHR10169:SF38">
    <property type="entry name" value="DNA TOPOISOMERASE 2"/>
    <property type="match status" value="1"/>
</dbReference>
<dbReference type="FunFam" id="1.10.268.10:FF:000003">
    <property type="entry name" value="DNA topoisomerase 2"/>
    <property type="match status" value="1"/>
</dbReference>
<dbReference type="GO" id="GO:0000819">
    <property type="term" value="P:sister chromatid segregation"/>
    <property type="evidence" value="ECO:0007669"/>
    <property type="project" value="TreeGrafter"/>
</dbReference>
<dbReference type="InterPro" id="IPR034157">
    <property type="entry name" value="TOPRIM_TopoII"/>
</dbReference>
<comment type="catalytic activity">
    <reaction evidence="1 19 20">
        <text>ATP-dependent breakage, passage and rejoining of double-stranded DNA.</text>
        <dbReference type="EC" id="5.6.2.2"/>
    </reaction>
</comment>
<reference evidence="24 25" key="1">
    <citation type="submission" date="2016-08" db="EMBL/GenBank/DDBJ databases">
        <title>Draft genome sequence of allopolyploid Zygosaccharomyces rouxii.</title>
        <authorList>
            <person name="Watanabe J."/>
            <person name="Uehara K."/>
            <person name="Mogi Y."/>
            <person name="Tsukioka Y."/>
        </authorList>
    </citation>
    <scope>NUCLEOTIDE SEQUENCE [LARGE SCALE GENOMIC DNA]</scope>
    <source>
        <strain evidence="24 25">NBRC 110957</strain>
    </source>
</reference>
<dbReference type="InterPro" id="IPR036890">
    <property type="entry name" value="HATPase_C_sf"/>
</dbReference>
<evidence type="ECO:0000256" key="16">
    <source>
        <dbReference type="ARBA" id="ARBA00023235"/>
    </source>
</evidence>
<dbReference type="Pfam" id="PF00521">
    <property type="entry name" value="DNA_topoisoIV"/>
    <property type="match status" value="1"/>
</dbReference>
<dbReference type="GO" id="GO:0003677">
    <property type="term" value="F:DNA binding"/>
    <property type="evidence" value="ECO:0007669"/>
    <property type="project" value="UniProtKB-UniRule"/>
</dbReference>
<evidence type="ECO:0000313" key="24">
    <source>
        <dbReference type="EMBL" id="GAV53368.1"/>
    </source>
</evidence>
<feature type="compositionally biased region" description="Polar residues" evidence="21">
    <location>
        <begin position="1297"/>
        <end position="1306"/>
    </location>
</feature>
<proteinExistence type="inferred from homology"/>
<feature type="compositionally biased region" description="Basic residues" evidence="21">
    <location>
        <begin position="1200"/>
        <end position="1210"/>
    </location>
</feature>
<feature type="region of interest" description="Disordered" evidence="21">
    <location>
        <begin position="1165"/>
        <end position="1429"/>
    </location>
</feature>
<dbReference type="InterPro" id="IPR001154">
    <property type="entry name" value="TopoII_euk"/>
</dbReference>
<dbReference type="InterPro" id="IPR018522">
    <property type="entry name" value="TopoIIA_CS"/>
</dbReference>
<dbReference type="InterPro" id="IPR050634">
    <property type="entry name" value="DNA_Topoisomerase_II"/>
</dbReference>
<comment type="cofactor">
    <cofactor evidence="2">
        <name>Ca(2+)</name>
        <dbReference type="ChEBI" id="CHEBI:29108"/>
    </cofactor>
</comment>
<evidence type="ECO:0000256" key="10">
    <source>
        <dbReference type="ARBA" id="ARBA00022723"/>
    </source>
</evidence>
<dbReference type="GO" id="GO:0006265">
    <property type="term" value="P:DNA topological change"/>
    <property type="evidence" value="ECO:0007669"/>
    <property type="project" value="UniProtKB-UniRule"/>
</dbReference>
<dbReference type="Proteomes" id="UP000187013">
    <property type="component" value="Unassembled WGS sequence"/>
</dbReference>
<accession>A0A1Q3ACI5</accession>
<dbReference type="FunFam" id="3.30.1360.40:FF:000011">
    <property type="entry name" value="DNA topoisomerase 2"/>
    <property type="match status" value="1"/>
</dbReference>
<dbReference type="InterPro" id="IPR013757">
    <property type="entry name" value="Topo_IIA_A_a_sf"/>
</dbReference>
<evidence type="ECO:0000256" key="20">
    <source>
        <dbReference type="RuleBase" id="RU362094"/>
    </source>
</evidence>
<dbReference type="InterPro" id="IPR002205">
    <property type="entry name" value="Topo_IIA_dom_A"/>
</dbReference>
<evidence type="ECO:0000256" key="6">
    <source>
        <dbReference type="ARBA" id="ARBA00011738"/>
    </source>
</evidence>
<evidence type="ECO:0000256" key="12">
    <source>
        <dbReference type="ARBA" id="ARBA00022840"/>
    </source>
</evidence>
<dbReference type="SMART" id="SM00387">
    <property type="entry name" value="HATPase_c"/>
    <property type="match status" value="1"/>
</dbReference>
<evidence type="ECO:0000256" key="8">
    <source>
        <dbReference type="ARBA" id="ARBA00019635"/>
    </source>
</evidence>
<comment type="subcellular location">
    <subcellularLocation>
        <location evidence="4">Nucleus</location>
    </subcellularLocation>
</comment>
<name>A0A1Q3ACI5_ZYGRO</name>
<dbReference type="PROSITE" id="PS52040">
    <property type="entry name" value="TOPO_IIA"/>
    <property type="match status" value="1"/>
</dbReference>
<evidence type="ECO:0000256" key="11">
    <source>
        <dbReference type="ARBA" id="ARBA00022741"/>
    </source>
</evidence>
<feature type="compositionally biased region" description="Basic and acidic residues" evidence="21">
    <location>
        <begin position="1059"/>
        <end position="1072"/>
    </location>
</feature>
<dbReference type="GO" id="GO:0005634">
    <property type="term" value="C:nucleus"/>
    <property type="evidence" value="ECO:0007669"/>
    <property type="project" value="UniProtKB-SubCell"/>
</dbReference>
<keyword evidence="15 19" id="KW-0238">DNA-binding</keyword>
<evidence type="ECO:0000256" key="15">
    <source>
        <dbReference type="ARBA" id="ARBA00023125"/>
    </source>
</evidence>
<evidence type="ECO:0000256" key="5">
    <source>
        <dbReference type="ARBA" id="ARBA00011080"/>
    </source>
</evidence>
<dbReference type="Pfam" id="PF00204">
    <property type="entry name" value="DNA_gyraseB"/>
    <property type="match status" value="1"/>
</dbReference>
<dbReference type="CDD" id="cd03481">
    <property type="entry name" value="TopoIIA_Trans_ScTopoIIA"/>
    <property type="match status" value="1"/>
</dbReference>
<keyword evidence="11 20" id="KW-0547">Nucleotide-binding</keyword>
<dbReference type="PRINTS" id="PR00418">
    <property type="entry name" value="TPI2FAMILY"/>
</dbReference>
<dbReference type="Gene3D" id="3.30.1360.40">
    <property type="match status" value="1"/>
</dbReference>
<dbReference type="PRINTS" id="PR01158">
    <property type="entry name" value="TOPISMRASEII"/>
</dbReference>
<feature type="domain" description="Topo IIA-type catalytic" evidence="23">
    <location>
        <begin position="691"/>
        <end position="1151"/>
    </location>
</feature>
<dbReference type="PROSITE" id="PS00177">
    <property type="entry name" value="TOPOISOMERASE_II"/>
    <property type="match status" value="1"/>
</dbReference>
<dbReference type="InterPro" id="IPR031660">
    <property type="entry name" value="TOPRIM_C"/>
</dbReference>
<evidence type="ECO:0000256" key="18">
    <source>
        <dbReference type="ARBA" id="ARBA00053943"/>
    </source>
</evidence>
<dbReference type="FunFam" id="3.30.230.10:FF:000008">
    <property type="entry name" value="DNA topoisomerase 2"/>
    <property type="match status" value="1"/>
</dbReference>
<evidence type="ECO:0000259" key="23">
    <source>
        <dbReference type="PROSITE" id="PS52040"/>
    </source>
</evidence>
<dbReference type="InterPro" id="IPR014721">
    <property type="entry name" value="Ribsml_uS5_D2-typ_fold_subgr"/>
</dbReference>
<feature type="active site" description="O-(5'-phospho-DNA)-tyrosine intermediate" evidence="19">
    <location>
        <position position="781"/>
    </location>
</feature>
<keyword evidence="13" id="KW-0460">Magnesium</keyword>
<comment type="cofactor">
    <cofactor evidence="3">
        <name>Mg(2+)</name>
        <dbReference type="ChEBI" id="CHEBI:18420"/>
    </cofactor>
</comment>
<dbReference type="SUPFAM" id="SSF54211">
    <property type="entry name" value="Ribosomal protein S5 domain 2-like"/>
    <property type="match status" value="1"/>
</dbReference>
<dbReference type="InterPro" id="IPR013759">
    <property type="entry name" value="Topo_IIA_B_C"/>
</dbReference>
<dbReference type="InterPro" id="IPR020568">
    <property type="entry name" value="Ribosomal_Su5_D2-typ_SF"/>
</dbReference>
<dbReference type="CDD" id="cd03365">
    <property type="entry name" value="TOPRIM_TopoIIA"/>
    <property type="match status" value="1"/>
</dbReference>
<keyword evidence="17" id="KW-0539">Nucleus</keyword>
<evidence type="ECO:0000256" key="3">
    <source>
        <dbReference type="ARBA" id="ARBA00001946"/>
    </source>
</evidence>
<dbReference type="InterPro" id="IPR013760">
    <property type="entry name" value="Topo_IIA-like_dom_sf"/>
</dbReference>
<dbReference type="EC" id="5.6.2.2" evidence="7 20"/>
<dbReference type="InterPro" id="IPR001241">
    <property type="entry name" value="Topo_IIA"/>
</dbReference>
<keyword evidence="14 19" id="KW-0799">Topoisomerase</keyword>
<dbReference type="FunFam" id="3.90.199.10:FF:000002">
    <property type="entry name" value="DNA topoisomerase 2"/>
    <property type="match status" value="1"/>
</dbReference>
<dbReference type="SMART" id="SM00433">
    <property type="entry name" value="TOP2c"/>
    <property type="match status" value="1"/>
</dbReference>
<dbReference type="GO" id="GO:0005524">
    <property type="term" value="F:ATP binding"/>
    <property type="evidence" value="ECO:0007669"/>
    <property type="project" value="UniProtKB-UniRule"/>
</dbReference>
<dbReference type="Gene3D" id="3.30.230.10">
    <property type="match status" value="1"/>
</dbReference>
<dbReference type="EMBL" id="BDGX01000035">
    <property type="protein sequence ID" value="GAV53368.1"/>
    <property type="molecule type" value="Genomic_DNA"/>
</dbReference>
<dbReference type="InterPro" id="IPR006171">
    <property type="entry name" value="TOPRIM_dom"/>
</dbReference>
<feature type="compositionally biased region" description="Acidic residues" evidence="21">
    <location>
        <begin position="1073"/>
        <end position="1093"/>
    </location>
</feature>
<evidence type="ECO:0000256" key="14">
    <source>
        <dbReference type="ARBA" id="ARBA00023029"/>
    </source>
</evidence>
<dbReference type="Pfam" id="PF01751">
    <property type="entry name" value="Toprim"/>
    <property type="match status" value="1"/>
</dbReference>
<dbReference type="InterPro" id="IPR013506">
    <property type="entry name" value="Topo_IIA_bsu_dom2"/>
</dbReference>
<dbReference type="Gene3D" id="3.40.50.670">
    <property type="match status" value="1"/>
</dbReference>
<dbReference type="FunFam" id="3.40.50.670:FF:000001">
    <property type="entry name" value="DNA topoisomerase 2"/>
    <property type="match status" value="2"/>
</dbReference>
<dbReference type="Gene3D" id="3.90.199.10">
    <property type="entry name" value="Topoisomerase II, domain 5"/>
    <property type="match status" value="1"/>
</dbReference>
<keyword evidence="9" id="KW-0597">Phosphoprotein</keyword>
<evidence type="ECO:0000256" key="13">
    <source>
        <dbReference type="ARBA" id="ARBA00022842"/>
    </source>
</evidence>
<feature type="domain" description="Toprim" evidence="22">
    <location>
        <begin position="442"/>
        <end position="556"/>
    </location>
</feature>
<evidence type="ECO:0000259" key="22">
    <source>
        <dbReference type="PROSITE" id="PS50880"/>
    </source>
</evidence>
<comment type="subunit">
    <text evidence="6 20">Homodimer.</text>
</comment>
<feature type="region of interest" description="Disordered" evidence="21">
    <location>
        <begin position="1059"/>
        <end position="1095"/>
    </location>
</feature>
<dbReference type="FunFam" id="3.30.1490.30:FF:000001">
    <property type="entry name" value="DNA topoisomerase 2"/>
    <property type="match status" value="1"/>
</dbReference>
<comment type="similarity">
    <text evidence="5 20">Belongs to the type II topoisomerase family.</text>
</comment>
<keyword evidence="16 19" id="KW-0413">Isomerase</keyword>
<dbReference type="Pfam" id="PF16898">
    <property type="entry name" value="TOPRIM_C"/>
    <property type="match status" value="1"/>
</dbReference>
<feature type="compositionally biased region" description="Basic and acidic residues" evidence="21">
    <location>
        <begin position="1313"/>
        <end position="1327"/>
    </location>
</feature>
<gene>
    <name evidence="24" type="ORF">ZYGR_0AI06520</name>
</gene>
<dbReference type="OrthoDB" id="276498at2759"/>
<dbReference type="PROSITE" id="PS50880">
    <property type="entry name" value="TOPRIM"/>
    <property type="match status" value="1"/>
</dbReference>
<dbReference type="CDD" id="cd00187">
    <property type="entry name" value="TOP4c"/>
    <property type="match status" value="1"/>
</dbReference>
<evidence type="ECO:0000256" key="19">
    <source>
        <dbReference type="PROSITE-ProRule" id="PRU01384"/>
    </source>
</evidence>
<dbReference type="SUPFAM" id="SSF56719">
    <property type="entry name" value="Type II DNA topoisomerase"/>
    <property type="match status" value="1"/>
</dbReference>
<keyword evidence="10" id="KW-0479">Metal-binding</keyword>
<dbReference type="Gene3D" id="1.10.268.10">
    <property type="entry name" value="Topoisomerase, domain 3"/>
    <property type="match status" value="1"/>
</dbReference>
<comment type="function">
    <text evidence="18 20">Control of topological states of DNA by transient breakage and subsequent rejoining of DNA strands. Topoisomerase II makes double-strand breaks.</text>
</comment>
<keyword evidence="12 20" id="KW-0067">ATP-binding</keyword>
<dbReference type="Gene3D" id="3.30.1490.30">
    <property type="match status" value="1"/>
</dbReference>
<dbReference type="FunFam" id="3.30.565.10:FF:000004">
    <property type="entry name" value="DNA topoisomerase 2"/>
    <property type="match status" value="1"/>
</dbReference>
<evidence type="ECO:0000256" key="4">
    <source>
        <dbReference type="ARBA" id="ARBA00004123"/>
    </source>
</evidence>
<dbReference type="GO" id="GO:0003918">
    <property type="term" value="F:DNA topoisomerase type II (double strand cut, ATP-hydrolyzing) activity"/>
    <property type="evidence" value="ECO:0007669"/>
    <property type="project" value="UniProtKB-UniRule"/>
</dbReference>
<evidence type="ECO:0000256" key="17">
    <source>
        <dbReference type="ARBA" id="ARBA00023242"/>
    </source>
</evidence>
<dbReference type="InterPro" id="IPR003594">
    <property type="entry name" value="HATPase_dom"/>
</dbReference>
<evidence type="ECO:0000256" key="1">
    <source>
        <dbReference type="ARBA" id="ARBA00000185"/>
    </source>
</evidence>